<dbReference type="HOGENOM" id="CLU_1317361_0_0_1"/>
<dbReference type="PaxDb" id="3218-PP1S51_158V6.1"/>
<dbReference type="EMBL" id="ABEU02000010">
    <property type="protein sequence ID" value="PNR46299.1"/>
    <property type="molecule type" value="Genomic_DNA"/>
</dbReference>
<dbReference type="EnsemblPlants" id="Pp3c10_4440V3.1">
    <property type="protein sequence ID" value="PAC:32900797.CDS.1"/>
    <property type="gene ID" value="Pp3c10_4440"/>
</dbReference>
<evidence type="ECO:0000313" key="4">
    <source>
        <dbReference type="Proteomes" id="UP000006727"/>
    </source>
</evidence>
<feature type="compositionally biased region" description="Basic residues" evidence="1">
    <location>
        <begin position="48"/>
        <end position="60"/>
    </location>
</feature>
<reference evidence="2 4" key="2">
    <citation type="journal article" date="2018" name="Plant J.">
        <title>The Physcomitrella patens chromosome-scale assembly reveals moss genome structure and evolution.</title>
        <authorList>
            <person name="Lang D."/>
            <person name="Ullrich K.K."/>
            <person name="Murat F."/>
            <person name="Fuchs J."/>
            <person name="Jenkins J."/>
            <person name="Haas F.B."/>
            <person name="Piednoel M."/>
            <person name="Gundlach H."/>
            <person name="Van Bel M."/>
            <person name="Meyberg R."/>
            <person name="Vives C."/>
            <person name="Morata J."/>
            <person name="Symeonidi A."/>
            <person name="Hiss M."/>
            <person name="Muchero W."/>
            <person name="Kamisugi Y."/>
            <person name="Saleh O."/>
            <person name="Blanc G."/>
            <person name="Decker E.L."/>
            <person name="van Gessel N."/>
            <person name="Grimwood J."/>
            <person name="Hayes R.D."/>
            <person name="Graham S.W."/>
            <person name="Gunter L.E."/>
            <person name="McDaniel S.F."/>
            <person name="Hoernstein S.N.W."/>
            <person name="Larsson A."/>
            <person name="Li F.W."/>
            <person name="Perroud P.F."/>
            <person name="Phillips J."/>
            <person name="Ranjan P."/>
            <person name="Rokshar D.S."/>
            <person name="Rothfels C.J."/>
            <person name="Schneider L."/>
            <person name="Shu S."/>
            <person name="Stevenson D.W."/>
            <person name="Thummler F."/>
            <person name="Tillich M."/>
            <person name="Villarreal Aguilar J.C."/>
            <person name="Widiez T."/>
            <person name="Wong G.K."/>
            <person name="Wymore A."/>
            <person name="Zhang Y."/>
            <person name="Zimmer A.D."/>
            <person name="Quatrano R.S."/>
            <person name="Mayer K.F.X."/>
            <person name="Goodstein D."/>
            <person name="Casacuberta J.M."/>
            <person name="Vandepoele K."/>
            <person name="Reski R."/>
            <person name="Cuming A.C."/>
            <person name="Tuskan G.A."/>
            <person name="Maumus F."/>
            <person name="Salse J."/>
            <person name="Schmutz J."/>
            <person name="Rensing S.A."/>
        </authorList>
    </citation>
    <scope>NUCLEOTIDE SEQUENCE [LARGE SCALE GENOMIC DNA]</scope>
    <source>
        <strain evidence="3 4">cv. Gransden 2004</strain>
    </source>
</reference>
<dbReference type="EnsemblPlants" id="Pp3c10_4440V3.2">
    <property type="protein sequence ID" value="PAC:32900798.CDS.1"/>
    <property type="gene ID" value="Pp3c10_4440"/>
</dbReference>
<feature type="compositionally biased region" description="Polar residues" evidence="1">
    <location>
        <begin position="1"/>
        <end position="11"/>
    </location>
</feature>
<proteinExistence type="predicted"/>
<reference evidence="3" key="3">
    <citation type="submission" date="2020-12" db="UniProtKB">
        <authorList>
            <consortium name="EnsemblPlants"/>
        </authorList>
    </citation>
    <scope>IDENTIFICATION</scope>
</reference>
<dbReference type="InParanoid" id="A9S684"/>
<gene>
    <name evidence="2" type="ORF">PHYPA_013418</name>
</gene>
<dbReference type="Gramene" id="Pp3c10_4440V3.1">
    <property type="protein sequence ID" value="PAC:32900797.CDS.1"/>
    <property type="gene ID" value="Pp3c10_4440"/>
</dbReference>
<evidence type="ECO:0000313" key="2">
    <source>
        <dbReference type="EMBL" id="PNR46299.1"/>
    </source>
</evidence>
<reference evidence="2 4" key="1">
    <citation type="journal article" date="2008" name="Science">
        <title>The Physcomitrella genome reveals evolutionary insights into the conquest of land by plants.</title>
        <authorList>
            <person name="Rensing S."/>
            <person name="Lang D."/>
            <person name="Zimmer A."/>
            <person name="Terry A."/>
            <person name="Salamov A."/>
            <person name="Shapiro H."/>
            <person name="Nishiyama T."/>
            <person name="Perroud P.-F."/>
            <person name="Lindquist E."/>
            <person name="Kamisugi Y."/>
            <person name="Tanahashi T."/>
            <person name="Sakakibara K."/>
            <person name="Fujita T."/>
            <person name="Oishi K."/>
            <person name="Shin-I T."/>
            <person name="Kuroki Y."/>
            <person name="Toyoda A."/>
            <person name="Suzuki Y."/>
            <person name="Hashimoto A."/>
            <person name="Yamaguchi K."/>
            <person name="Sugano A."/>
            <person name="Kohara Y."/>
            <person name="Fujiyama A."/>
            <person name="Anterola A."/>
            <person name="Aoki S."/>
            <person name="Ashton N."/>
            <person name="Barbazuk W.B."/>
            <person name="Barker E."/>
            <person name="Bennetzen J."/>
            <person name="Bezanilla M."/>
            <person name="Blankenship R."/>
            <person name="Cho S.H."/>
            <person name="Dutcher S."/>
            <person name="Estelle M."/>
            <person name="Fawcett J.A."/>
            <person name="Gundlach H."/>
            <person name="Hanada K."/>
            <person name="Heyl A."/>
            <person name="Hicks K.A."/>
            <person name="Hugh J."/>
            <person name="Lohr M."/>
            <person name="Mayer K."/>
            <person name="Melkozernov A."/>
            <person name="Murata T."/>
            <person name="Nelson D."/>
            <person name="Pils B."/>
            <person name="Prigge M."/>
            <person name="Reiss B."/>
            <person name="Renner T."/>
            <person name="Rombauts S."/>
            <person name="Rushton P."/>
            <person name="Sanderfoot A."/>
            <person name="Schween G."/>
            <person name="Shiu S.-H."/>
            <person name="Stueber K."/>
            <person name="Theodoulou F.L."/>
            <person name="Tu H."/>
            <person name="Van de Peer Y."/>
            <person name="Verrier P.J."/>
            <person name="Waters E."/>
            <person name="Wood A."/>
            <person name="Yang L."/>
            <person name="Cove D."/>
            <person name="Cuming A."/>
            <person name="Hasebe M."/>
            <person name="Lucas S."/>
            <person name="Mishler D.B."/>
            <person name="Reski R."/>
            <person name="Grigoriev I."/>
            <person name="Quatrano R.S."/>
            <person name="Boore J.L."/>
        </authorList>
    </citation>
    <scope>NUCLEOTIDE SEQUENCE [LARGE SCALE GENOMIC DNA]</scope>
    <source>
        <strain evidence="3 4">cv. Gransden 2004</strain>
    </source>
</reference>
<evidence type="ECO:0000256" key="1">
    <source>
        <dbReference type="SAM" id="MobiDB-lite"/>
    </source>
</evidence>
<feature type="region of interest" description="Disordered" evidence="1">
    <location>
        <begin position="150"/>
        <end position="171"/>
    </location>
</feature>
<feature type="compositionally biased region" description="Low complexity" evidence="1">
    <location>
        <begin position="12"/>
        <end position="25"/>
    </location>
</feature>
<evidence type="ECO:0000313" key="3">
    <source>
        <dbReference type="EnsemblPlants" id="PAC:32900797.CDS.1"/>
    </source>
</evidence>
<sequence>MALTASSSCTPAVSSLLASDGSVSSPKAPSGGVVPLPAKPKFQSAGLKRTKSRKPVKNTKARAGVQDAVPTVEQSLESTVTQAVNKVSEEIATTSSEILDAVDSVIEDGPVAMRVRKNAGKVNSRISRRRALVTCLALGMVRPCVSNIESNSKQSNDLRRTSSAMPGIRRTTSSSFKVPLVSQVSLATAMKQTNLLGEQEDLQKLTTLQ</sequence>
<organism evidence="2">
    <name type="scientific">Physcomitrium patens</name>
    <name type="common">Spreading-leaved earth moss</name>
    <name type="synonym">Physcomitrella patens</name>
    <dbReference type="NCBI Taxonomy" id="3218"/>
    <lineage>
        <taxon>Eukaryota</taxon>
        <taxon>Viridiplantae</taxon>
        <taxon>Streptophyta</taxon>
        <taxon>Embryophyta</taxon>
        <taxon>Bryophyta</taxon>
        <taxon>Bryophytina</taxon>
        <taxon>Bryopsida</taxon>
        <taxon>Funariidae</taxon>
        <taxon>Funariales</taxon>
        <taxon>Funariaceae</taxon>
        <taxon>Physcomitrium</taxon>
    </lineage>
</organism>
<name>A9S684_PHYPA</name>
<keyword evidence="4" id="KW-1185">Reference proteome</keyword>
<dbReference type="Proteomes" id="UP000006727">
    <property type="component" value="Chromosome 10"/>
</dbReference>
<protein>
    <submittedName>
        <fullName evidence="2 3">Uncharacterized protein</fullName>
    </submittedName>
</protein>
<accession>A9S684</accession>
<feature type="region of interest" description="Disordered" evidence="1">
    <location>
        <begin position="1"/>
        <end position="66"/>
    </location>
</feature>
<dbReference type="AlphaFoldDB" id="A9S684"/>
<dbReference type="Gramene" id="Pp3c10_4440V3.2">
    <property type="protein sequence ID" value="PAC:32900798.CDS.1"/>
    <property type="gene ID" value="Pp3c10_4440"/>
</dbReference>